<gene>
    <name evidence="1" type="primary">Necator_chrII.g6705</name>
    <name evidence="1" type="ORF">RB195_018912</name>
</gene>
<reference evidence="1 2" key="1">
    <citation type="submission" date="2023-08" db="EMBL/GenBank/DDBJ databases">
        <title>A Necator americanus chromosomal reference genome.</title>
        <authorList>
            <person name="Ilik V."/>
            <person name="Petrzelkova K.J."/>
            <person name="Pardy F."/>
            <person name="Fuh T."/>
            <person name="Niatou-Singa F.S."/>
            <person name="Gouil Q."/>
            <person name="Baker L."/>
            <person name="Ritchie M.E."/>
            <person name="Jex A.R."/>
            <person name="Gazzola D."/>
            <person name="Li H."/>
            <person name="Toshio Fujiwara R."/>
            <person name="Zhan B."/>
            <person name="Aroian R.V."/>
            <person name="Pafco B."/>
            <person name="Schwarz E.M."/>
        </authorList>
    </citation>
    <scope>NUCLEOTIDE SEQUENCE [LARGE SCALE GENOMIC DNA]</scope>
    <source>
        <strain evidence="1 2">Aroian</strain>
        <tissue evidence="1">Whole animal</tissue>
    </source>
</reference>
<protein>
    <submittedName>
        <fullName evidence="1">Uncharacterized protein</fullName>
    </submittedName>
</protein>
<proteinExistence type="predicted"/>
<dbReference type="EMBL" id="JAVFWL010000002">
    <property type="protein sequence ID" value="KAK6735938.1"/>
    <property type="molecule type" value="Genomic_DNA"/>
</dbReference>
<evidence type="ECO:0000313" key="1">
    <source>
        <dbReference type="EMBL" id="KAK6735938.1"/>
    </source>
</evidence>
<organism evidence="1 2">
    <name type="scientific">Necator americanus</name>
    <name type="common">Human hookworm</name>
    <dbReference type="NCBI Taxonomy" id="51031"/>
    <lineage>
        <taxon>Eukaryota</taxon>
        <taxon>Metazoa</taxon>
        <taxon>Ecdysozoa</taxon>
        <taxon>Nematoda</taxon>
        <taxon>Chromadorea</taxon>
        <taxon>Rhabditida</taxon>
        <taxon>Rhabditina</taxon>
        <taxon>Rhabditomorpha</taxon>
        <taxon>Strongyloidea</taxon>
        <taxon>Ancylostomatidae</taxon>
        <taxon>Bunostominae</taxon>
        <taxon>Necator</taxon>
    </lineage>
</organism>
<comment type="caution">
    <text evidence="1">The sequence shown here is derived from an EMBL/GenBank/DDBJ whole genome shotgun (WGS) entry which is preliminary data.</text>
</comment>
<name>A0ABR1CE24_NECAM</name>
<accession>A0ABR1CE24</accession>
<sequence>MEQKNRLFVKFSDPLSNGYHKKVCSDLDYHLKKLSANYERLLANRASYELLFSYVNTKFKSKNQCSCIIDQSDKKLLHDSDKANALGGYLASVFSAEYASGLDVNVLDDPHESRFPCDSIYFHLNDILGIHKCLKASTTLP</sequence>
<dbReference type="Proteomes" id="UP001303046">
    <property type="component" value="Unassembled WGS sequence"/>
</dbReference>
<keyword evidence="2" id="KW-1185">Reference proteome</keyword>
<evidence type="ECO:0000313" key="2">
    <source>
        <dbReference type="Proteomes" id="UP001303046"/>
    </source>
</evidence>